<dbReference type="Proteomes" id="UP000005205">
    <property type="component" value="Unassembled WGS sequence"/>
</dbReference>
<dbReference type="OrthoDB" id="7554500at2759"/>
<dbReference type="STRING" id="12957.A0A158NJG8"/>
<proteinExistence type="predicted"/>
<dbReference type="EnsemblMetazoa" id="XM_012202286.1">
    <property type="protein sequence ID" value="XP_012057676.1"/>
    <property type="gene ID" value="LOC105620799"/>
</dbReference>
<evidence type="ECO:0000313" key="2">
    <source>
        <dbReference type="Proteomes" id="UP000005205"/>
    </source>
</evidence>
<dbReference type="PANTHER" id="PTHR47331:SF5">
    <property type="entry name" value="RIBONUCLEASE H"/>
    <property type="match status" value="1"/>
</dbReference>
<dbReference type="AlphaFoldDB" id="A0A158NJG8"/>
<accession>A0A158NJG8</accession>
<sequence length="158" mass="18329">MRNYTNSRAWQMDDISAQPDNYTIEEDICDRHFLDNMSQNSQGRYTVKLSIKGQMLNNIGDSHESALKRLRGIERRFKRNPTLKIQYAAFLDEYLSLGHMRRMEPPIAEETISFYLLHHCVFKTVRQASKIRIVFDASCRSSSGISLNDALLVKPTIQ</sequence>
<reference evidence="2" key="1">
    <citation type="journal article" date="2011" name="PLoS Genet.">
        <title>The genome sequence of the leaf-cutter ant Atta cephalotes reveals insights into its obligate symbiotic lifestyle.</title>
        <authorList>
            <person name="Suen G."/>
            <person name="Teiling C."/>
            <person name="Li L."/>
            <person name="Holt C."/>
            <person name="Abouheif E."/>
            <person name="Bornberg-Bauer E."/>
            <person name="Bouffard P."/>
            <person name="Caldera E.J."/>
            <person name="Cash E."/>
            <person name="Cavanaugh A."/>
            <person name="Denas O."/>
            <person name="Elhaik E."/>
            <person name="Fave M.J."/>
            <person name="Gadau J."/>
            <person name="Gibson J.D."/>
            <person name="Graur D."/>
            <person name="Grubbs K.J."/>
            <person name="Hagen D.E."/>
            <person name="Harkins T.T."/>
            <person name="Helmkampf M."/>
            <person name="Hu H."/>
            <person name="Johnson B.R."/>
            <person name="Kim J."/>
            <person name="Marsh S.E."/>
            <person name="Moeller J.A."/>
            <person name="Munoz-Torres M.C."/>
            <person name="Murphy M.C."/>
            <person name="Naughton M.C."/>
            <person name="Nigam S."/>
            <person name="Overson R."/>
            <person name="Rajakumar R."/>
            <person name="Reese J.T."/>
            <person name="Scott J.J."/>
            <person name="Smith C.R."/>
            <person name="Tao S."/>
            <person name="Tsutsui N.D."/>
            <person name="Viljakainen L."/>
            <person name="Wissler L."/>
            <person name="Yandell M.D."/>
            <person name="Zimmer F."/>
            <person name="Taylor J."/>
            <person name="Slater S.C."/>
            <person name="Clifton S.W."/>
            <person name="Warren W.C."/>
            <person name="Elsik C.G."/>
            <person name="Smith C.D."/>
            <person name="Weinstock G.M."/>
            <person name="Gerardo N.M."/>
            <person name="Currie C.R."/>
        </authorList>
    </citation>
    <scope>NUCLEOTIDE SEQUENCE [LARGE SCALE GENOMIC DNA]</scope>
</reference>
<dbReference type="KEGG" id="acep:105620799"/>
<reference evidence="1" key="2">
    <citation type="submission" date="2016-04" db="UniProtKB">
        <authorList>
            <consortium name="EnsemblMetazoa"/>
        </authorList>
    </citation>
    <scope>IDENTIFICATION</scope>
</reference>
<dbReference type="EMBL" id="ADTU01017611">
    <property type="status" value="NOT_ANNOTATED_CDS"/>
    <property type="molecule type" value="Genomic_DNA"/>
</dbReference>
<protein>
    <submittedName>
        <fullName evidence="1">Uncharacterized protein</fullName>
    </submittedName>
</protein>
<organism evidence="1 2">
    <name type="scientific">Atta cephalotes</name>
    <name type="common">Leafcutter ant</name>
    <dbReference type="NCBI Taxonomy" id="12957"/>
    <lineage>
        <taxon>Eukaryota</taxon>
        <taxon>Metazoa</taxon>
        <taxon>Ecdysozoa</taxon>
        <taxon>Arthropoda</taxon>
        <taxon>Hexapoda</taxon>
        <taxon>Insecta</taxon>
        <taxon>Pterygota</taxon>
        <taxon>Neoptera</taxon>
        <taxon>Endopterygota</taxon>
        <taxon>Hymenoptera</taxon>
        <taxon>Apocrita</taxon>
        <taxon>Aculeata</taxon>
        <taxon>Formicoidea</taxon>
        <taxon>Formicidae</taxon>
        <taxon>Myrmicinae</taxon>
        <taxon>Atta</taxon>
    </lineage>
</organism>
<gene>
    <name evidence="1" type="primary">105620799</name>
</gene>
<name>A0A158NJG8_ATTCE</name>
<evidence type="ECO:0000313" key="1">
    <source>
        <dbReference type="EnsemblMetazoa" id="XP_012057676.1"/>
    </source>
</evidence>
<dbReference type="PANTHER" id="PTHR47331">
    <property type="entry name" value="PHD-TYPE DOMAIN-CONTAINING PROTEIN"/>
    <property type="match status" value="1"/>
</dbReference>
<keyword evidence="2" id="KW-1185">Reference proteome</keyword>
<dbReference type="InParanoid" id="A0A158NJG8"/>